<evidence type="ECO:0000259" key="7">
    <source>
        <dbReference type="Pfam" id="PF12698"/>
    </source>
</evidence>
<evidence type="ECO:0000256" key="2">
    <source>
        <dbReference type="ARBA" id="ARBA00022475"/>
    </source>
</evidence>
<dbReference type="RefSeq" id="WP_163947011.1">
    <property type="nucleotide sequence ID" value="NZ_JAAIKC010000004.1"/>
</dbReference>
<feature type="transmembrane region" description="Helical" evidence="6">
    <location>
        <begin position="381"/>
        <end position="400"/>
    </location>
</feature>
<keyword evidence="4 6" id="KW-1133">Transmembrane helix</keyword>
<dbReference type="PANTHER" id="PTHR30294:SF29">
    <property type="entry name" value="MULTIDRUG ABC TRANSPORTER PERMEASE YBHS-RELATED"/>
    <property type="match status" value="1"/>
</dbReference>
<evidence type="ECO:0000256" key="3">
    <source>
        <dbReference type="ARBA" id="ARBA00022692"/>
    </source>
</evidence>
<protein>
    <submittedName>
        <fullName evidence="8">ABC transporter permease</fullName>
    </submittedName>
</protein>
<proteinExistence type="predicted"/>
<name>A0A6G3ZZX6_9BACL</name>
<dbReference type="GO" id="GO:0005886">
    <property type="term" value="C:plasma membrane"/>
    <property type="evidence" value="ECO:0007669"/>
    <property type="project" value="UniProtKB-SubCell"/>
</dbReference>
<feature type="transmembrane region" description="Helical" evidence="6">
    <location>
        <begin position="351"/>
        <end position="369"/>
    </location>
</feature>
<feature type="transmembrane region" description="Helical" evidence="6">
    <location>
        <begin position="326"/>
        <end position="345"/>
    </location>
</feature>
<reference evidence="8" key="1">
    <citation type="submission" date="2020-02" db="EMBL/GenBank/DDBJ databases">
        <authorList>
            <person name="Shen X.-R."/>
            <person name="Zhang Y.-X."/>
        </authorList>
    </citation>
    <scope>NUCLEOTIDE SEQUENCE</scope>
    <source>
        <strain evidence="8">SYP-B3998</strain>
    </source>
</reference>
<organism evidence="8">
    <name type="scientific">Paenibacillus sp. SYP-B3998</name>
    <dbReference type="NCBI Taxonomy" id="2678564"/>
    <lineage>
        <taxon>Bacteria</taxon>
        <taxon>Bacillati</taxon>
        <taxon>Bacillota</taxon>
        <taxon>Bacilli</taxon>
        <taxon>Bacillales</taxon>
        <taxon>Paenibacillaceae</taxon>
        <taxon>Paenibacillus</taxon>
    </lineage>
</organism>
<feature type="transmembrane region" description="Helical" evidence="6">
    <location>
        <begin position="21"/>
        <end position="42"/>
    </location>
</feature>
<dbReference type="InterPro" id="IPR051449">
    <property type="entry name" value="ABC-2_transporter_component"/>
</dbReference>
<sequence length="428" mass="47206">MNSMGTVIKFTFMTRFRSKSFRVMSLILIVLLSIMIHLPTLIDKLSSHEATKIGVFGGVHADLASKLAEFYTKQESPDIVIVPLQDEGSRESNEASGKKQIADKKIKGYVEFTDVNEAGFPKVVYKSEGTMEFTFKNKLQTALQLIKTDVTLQGAGLAAEQKANIQAPVNLETVQISTNEEAAAGKTESQMVMSYALVYVMLFMLYMGVIGFGNMVAMEITAEKSSRVMEILITSVSPLKQMFGKIIGICLLALSQIALIIAVGAVNLSLSSSSKLIAELHLNWSDLQISLIIYFLIFYLLGFFIYATVFAAVGSLVSRTEEVGQAIMPVTMLIVAAFMIAMFGLSNPNAGFVVVMSFVPFFSPLIMFLRIGMSSPAVWEIWLSIVIQLASICAMAWVAAKIYRTGVLMYGKRPSWRELRKAMRAYKV</sequence>
<comment type="subcellular location">
    <subcellularLocation>
        <location evidence="1">Cell membrane</location>
        <topology evidence="1">Multi-pass membrane protein</topology>
    </subcellularLocation>
</comment>
<keyword evidence="3 6" id="KW-0812">Transmembrane</keyword>
<keyword evidence="5 6" id="KW-0472">Membrane</keyword>
<dbReference type="GO" id="GO:0140359">
    <property type="term" value="F:ABC-type transporter activity"/>
    <property type="evidence" value="ECO:0007669"/>
    <property type="project" value="InterPro"/>
</dbReference>
<dbReference type="AlphaFoldDB" id="A0A6G3ZZX6"/>
<feature type="transmembrane region" description="Helical" evidence="6">
    <location>
        <begin position="291"/>
        <end position="314"/>
    </location>
</feature>
<feature type="transmembrane region" description="Helical" evidence="6">
    <location>
        <begin position="196"/>
        <end position="217"/>
    </location>
</feature>
<evidence type="ECO:0000313" key="8">
    <source>
        <dbReference type="EMBL" id="NEW06957.1"/>
    </source>
</evidence>
<comment type="caution">
    <text evidence="8">The sequence shown here is derived from an EMBL/GenBank/DDBJ whole genome shotgun (WGS) entry which is preliminary data.</text>
</comment>
<feature type="domain" description="ABC-2 type transporter transmembrane" evidence="7">
    <location>
        <begin position="19"/>
        <end position="400"/>
    </location>
</feature>
<feature type="transmembrane region" description="Helical" evidence="6">
    <location>
        <begin position="246"/>
        <end position="271"/>
    </location>
</feature>
<keyword evidence="2" id="KW-1003">Cell membrane</keyword>
<evidence type="ECO:0000256" key="1">
    <source>
        <dbReference type="ARBA" id="ARBA00004651"/>
    </source>
</evidence>
<dbReference type="EMBL" id="JAAIKC010000004">
    <property type="protein sequence ID" value="NEW06957.1"/>
    <property type="molecule type" value="Genomic_DNA"/>
</dbReference>
<evidence type="ECO:0000256" key="5">
    <source>
        <dbReference type="ARBA" id="ARBA00023136"/>
    </source>
</evidence>
<gene>
    <name evidence="8" type="ORF">GK047_13180</name>
</gene>
<dbReference type="PANTHER" id="PTHR30294">
    <property type="entry name" value="MEMBRANE COMPONENT OF ABC TRANSPORTER YHHJ-RELATED"/>
    <property type="match status" value="1"/>
</dbReference>
<evidence type="ECO:0000256" key="6">
    <source>
        <dbReference type="SAM" id="Phobius"/>
    </source>
</evidence>
<dbReference type="InterPro" id="IPR013525">
    <property type="entry name" value="ABC2_TM"/>
</dbReference>
<evidence type="ECO:0000256" key="4">
    <source>
        <dbReference type="ARBA" id="ARBA00022989"/>
    </source>
</evidence>
<dbReference type="Pfam" id="PF12698">
    <property type="entry name" value="ABC2_membrane_3"/>
    <property type="match status" value="1"/>
</dbReference>
<accession>A0A6G3ZZX6</accession>